<protein>
    <submittedName>
        <fullName evidence="3">Glutamine synthetase</fullName>
    </submittedName>
</protein>
<dbReference type="PANTHER" id="PTHR20852:SF93">
    <property type="entry name" value="GLUTAMINE SYNTHETASE CYTOSOLIC ISOZYME 1-1"/>
    <property type="match status" value="1"/>
</dbReference>
<evidence type="ECO:0000313" key="3">
    <source>
        <dbReference type="EMBL" id="GJS93854.1"/>
    </source>
</evidence>
<keyword evidence="4" id="KW-1185">Reference proteome</keyword>
<accession>A0ABQ4ZU84</accession>
<keyword evidence="2" id="KW-0963">Cytoplasm</keyword>
<reference evidence="3" key="2">
    <citation type="submission" date="2022-01" db="EMBL/GenBank/DDBJ databases">
        <authorList>
            <person name="Yamashiro T."/>
            <person name="Shiraishi A."/>
            <person name="Satake H."/>
            <person name="Nakayama K."/>
        </authorList>
    </citation>
    <scope>NUCLEOTIDE SEQUENCE</scope>
</reference>
<dbReference type="InterPro" id="IPR050292">
    <property type="entry name" value="Glutamine_Synthetase"/>
</dbReference>
<dbReference type="Proteomes" id="UP001151760">
    <property type="component" value="Unassembled WGS sequence"/>
</dbReference>
<reference evidence="3" key="1">
    <citation type="journal article" date="2022" name="Int. J. Mol. Sci.">
        <title>Draft Genome of Tanacetum Coccineum: Genomic Comparison of Closely Related Tanacetum-Family Plants.</title>
        <authorList>
            <person name="Yamashiro T."/>
            <person name="Shiraishi A."/>
            <person name="Nakayama K."/>
            <person name="Satake H."/>
        </authorList>
    </citation>
    <scope>NUCLEOTIDE SEQUENCE</scope>
</reference>
<dbReference type="PANTHER" id="PTHR20852">
    <property type="entry name" value="GLUTAMINE SYNTHETASE"/>
    <property type="match status" value="1"/>
</dbReference>
<comment type="caution">
    <text evidence="3">The sequence shown here is derived from an EMBL/GenBank/DDBJ whole genome shotgun (WGS) entry which is preliminary data.</text>
</comment>
<evidence type="ECO:0000256" key="2">
    <source>
        <dbReference type="ARBA" id="ARBA00022490"/>
    </source>
</evidence>
<comment type="subcellular location">
    <subcellularLocation>
        <location evidence="1">Cytoplasm</location>
    </subcellularLocation>
</comment>
<evidence type="ECO:0000313" key="4">
    <source>
        <dbReference type="Proteomes" id="UP001151760"/>
    </source>
</evidence>
<dbReference type="InterPro" id="IPR014746">
    <property type="entry name" value="Gln_synth/guanido_kin_cat_dom"/>
</dbReference>
<name>A0ABQ4ZU84_9ASTR</name>
<gene>
    <name evidence="3" type="ORF">Tco_0800822</name>
</gene>
<organism evidence="3 4">
    <name type="scientific">Tanacetum coccineum</name>
    <dbReference type="NCBI Taxonomy" id="301880"/>
    <lineage>
        <taxon>Eukaryota</taxon>
        <taxon>Viridiplantae</taxon>
        <taxon>Streptophyta</taxon>
        <taxon>Embryophyta</taxon>
        <taxon>Tracheophyta</taxon>
        <taxon>Spermatophyta</taxon>
        <taxon>Magnoliopsida</taxon>
        <taxon>eudicotyledons</taxon>
        <taxon>Gunneridae</taxon>
        <taxon>Pentapetalae</taxon>
        <taxon>asterids</taxon>
        <taxon>campanulids</taxon>
        <taxon>Asterales</taxon>
        <taxon>Asteraceae</taxon>
        <taxon>Asteroideae</taxon>
        <taxon>Anthemideae</taxon>
        <taxon>Anthemidinae</taxon>
        <taxon>Tanacetum</taxon>
    </lineage>
</organism>
<dbReference type="EMBL" id="BQNB010011688">
    <property type="protein sequence ID" value="GJS93854.1"/>
    <property type="molecule type" value="Genomic_DNA"/>
</dbReference>
<proteinExistence type="predicted"/>
<evidence type="ECO:0000256" key="1">
    <source>
        <dbReference type="ARBA" id="ARBA00004496"/>
    </source>
</evidence>
<sequence>MPVCGHSLVSELCLLNKGFSGQPDDFYLEGGAKEARGLAFFLSIGQGTDIHDDLTPVNSNVDEQCNAMNSDVDEQCNAMNSNLCYYLVKIMTRCANSMRADGGYEVIKMAIGKLKKNHIEHIAAYGEGSERRSTGKHETADIKNFKGGVANRGASIRVGRETERKKNWLFRGLKAIVKYGSLCRDFHDF</sequence>
<dbReference type="SUPFAM" id="SSF55931">
    <property type="entry name" value="Glutamine synthetase/guanido kinase"/>
    <property type="match status" value="1"/>
</dbReference>
<dbReference type="Gene3D" id="3.30.590.10">
    <property type="entry name" value="Glutamine synthetase/guanido kinase, catalytic domain"/>
    <property type="match status" value="1"/>
</dbReference>